<protein>
    <recommendedName>
        <fullName evidence="4">Reverse transcriptase domain-containing protein</fullName>
    </recommendedName>
</protein>
<name>A0ABQ5EBY4_9ASTR</name>
<reference evidence="2" key="1">
    <citation type="journal article" date="2022" name="Int. J. Mol. Sci.">
        <title>Draft Genome of Tanacetum Coccineum: Genomic Comparison of Closely Related Tanacetum-Family Plants.</title>
        <authorList>
            <person name="Yamashiro T."/>
            <person name="Shiraishi A."/>
            <person name="Nakayama K."/>
            <person name="Satake H."/>
        </authorList>
    </citation>
    <scope>NUCLEOTIDE SEQUENCE</scope>
</reference>
<accession>A0ABQ5EBY4</accession>
<evidence type="ECO:0000313" key="2">
    <source>
        <dbReference type="EMBL" id="GJT48388.1"/>
    </source>
</evidence>
<organism evidence="2 3">
    <name type="scientific">Tanacetum coccineum</name>
    <dbReference type="NCBI Taxonomy" id="301880"/>
    <lineage>
        <taxon>Eukaryota</taxon>
        <taxon>Viridiplantae</taxon>
        <taxon>Streptophyta</taxon>
        <taxon>Embryophyta</taxon>
        <taxon>Tracheophyta</taxon>
        <taxon>Spermatophyta</taxon>
        <taxon>Magnoliopsida</taxon>
        <taxon>eudicotyledons</taxon>
        <taxon>Gunneridae</taxon>
        <taxon>Pentapetalae</taxon>
        <taxon>asterids</taxon>
        <taxon>campanulids</taxon>
        <taxon>Asterales</taxon>
        <taxon>Asteraceae</taxon>
        <taxon>Asteroideae</taxon>
        <taxon>Anthemideae</taxon>
        <taxon>Anthemidinae</taxon>
        <taxon>Tanacetum</taxon>
    </lineage>
</organism>
<comment type="caution">
    <text evidence="2">The sequence shown here is derived from an EMBL/GenBank/DDBJ whole genome shotgun (WGS) entry which is preliminary data.</text>
</comment>
<evidence type="ECO:0000256" key="1">
    <source>
        <dbReference type="SAM" id="MobiDB-lite"/>
    </source>
</evidence>
<keyword evidence="3" id="KW-1185">Reference proteome</keyword>
<evidence type="ECO:0008006" key="4">
    <source>
        <dbReference type="Google" id="ProtNLM"/>
    </source>
</evidence>
<feature type="region of interest" description="Disordered" evidence="1">
    <location>
        <begin position="31"/>
        <end position="55"/>
    </location>
</feature>
<reference evidence="2" key="2">
    <citation type="submission" date="2022-01" db="EMBL/GenBank/DDBJ databases">
        <authorList>
            <person name="Yamashiro T."/>
            <person name="Shiraishi A."/>
            <person name="Satake H."/>
            <person name="Nakayama K."/>
        </authorList>
    </citation>
    <scope>NUCLEOTIDE SEQUENCE</scope>
</reference>
<sequence>MPPKRTTTPMTDAAIKALIAQGVATALAEYEANRGSGNGDDSHDSGSGRRTERATRECTYSDFLKCQPLNFKGTEGVVGLTQWFEKMESVFHISNCTVACQIKFATCTLQGNALTYIMNCNRDSLKILF</sequence>
<evidence type="ECO:0000313" key="3">
    <source>
        <dbReference type="Proteomes" id="UP001151760"/>
    </source>
</evidence>
<feature type="compositionally biased region" description="Basic and acidic residues" evidence="1">
    <location>
        <begin position="40"/>
        <end position="55"/>
    </location>
</feature>
<dbReference type="EMBL" id="BQNB010016150">
    <property type="protein sequence ID" value="GJT48388.1"/>
    <property type="molecule type" value="Genomic_DNA"/>
</dbReference>
<proteinExistence type="predicted"/>
<gene>
    <name evidence="2" type="ORF">Tco_0974545</name>
</gene>
<dbReference type="Proteomes" id="UP001151760">
    <property type="component" value="Unassembled WGS sequence"/>
</dbReference>